<dbReference type="EMBL" id="KQ964503">
    <property type="protein sequence ID" value="KXN70392.1"/>
    <property type="molecule type" value="Genomic_DNA"/>
</dbReference>
<evidence type="ECO:0000313" key="11">
    <source>
        <dbReference type="EMBL" id="KXN70392.1"/>
    </source>
</evidence>
<dbReference type="PANTHER" id="PTHR11157:SF169">
    <property type="entry name" value="ELONGATION OF FATTY ACIDS PROTEIN"/>
    <property type="match status" value="1"/>
</dbReference>
<feature type="transmembrane region" description="Helical" evidence="10">
    <location>
        <begin position="193"/>
        <end position="214"/>
    </location>
</feature>
<name>A0A137P5V2_CONC2</name>
<proteinExistence type="inferred from homology"/>
<keyword evidence="7 10" id="KW-0443">Lipid metabolism</keyword>
<evidence type="ECO:0000256" key="2">
    <source>
        <dbReference type="ARBA" id="ARBA00022516"/>
    </source>
</evidence>
<evidence type="ECO:0000256" key="10">
    <source>
        <dbReference type="RuleBase" id="RU361115"/>
    </source>
</evidence>
<dbReference type="STRING" id="796925.A0A137P5V2"/>
<keyword evidence="3 10" id="KW-0808">Transferase</keyword>
<evidence type="ECO:0000256" key="6">
    <source>
        <dbReference type="ARBA" id="ARBA00022989"/>
    </source>
</evidence>
<evidence type="ECO:0000256" key="8">
    <source>
        <dbReference type="ARBA" id="ARBA00023136"/>
    </source>
</evidence>
<evidence type="ECO:0000256" key="4">
    <source>
        <dbReference type="ARBA" id="ARBA00022692"/>
    </source>
</evidence>
<organism evidence="11 12">
    <name type="scientific">Conidiobolus coronatus (strain ATCC 28846 / CBS 209.66 / NRRL 28638)</name>
    <name type="common">Delacroixia coronata</name>
    <dbReference type="NCBI Taxonomy" id="796925"/>
    <lineage>
        <taxon>Eukaryota</taxon>
        <taxon>Fungi</taxon>
        <taxon>Fungi incertae sedis</taxon>
        <taxon>Zoopagomycota</taxon>
        <taxon>Entomophthoromycotina</taxon>
        <taxon>Entomophthoromycetes</taxon>
        <taxon>Entomophthorales</taxon>
        <taxon>Ancylistaceae</taxon>
        <taxon>Conidiobolus</taxon>
    </lineage>
</organism>
<dbReference type="GO" id="GO:0009922">
    <property type="term" value="F:fatty acid elongase activity"/>
    <property type="evidence" value="ECO:0007669"/>
    <property type="project" value="InterPro"/>
</dbReference>
<dbReference type="GO" id="GO:0030148">
    <property type="term" value="P:sphingolipid biosynthetic process"/>
    <property type="evidence" value="ECO:0007669"/>
    <property type="project" value="TreeGrafter"/>
</dbReference>
<keyword evidence="12" id="KW-1185">Reference proteome</keyword>
<comment type="similarity">
    <text evidence="10">Belongs to the ELO family.</text>
</comment>
<dbReference type="GO" id="GO:0034626">
    <property type="term" value="P:fatty acid elongation, polyunsaturated fatty acid"/>
    <property type="evidence" value="ECO:0007669"/>
    <property type="project" value="TreeGrafter"/>
</dbReference>
<evidence type="ECO:0000256" key="1">
    <source>
        <dbReference type="ARBA" id="ARBA00004141"/>
    </source>
</evidence>
<keyword evidence="6 10" id="KW-1133">Transmembrane helix</keyword>
<evidence type="ECO:0000313" key="12">
    <source>
        <dbReference type="Proteomes" id="UP000070444"/>
    </source>
</evidence>
<dbReference type="OrthoDB" id="10259681at2759"/>
<evidence type="ECO:0000256" key="5">
    <source>
        <dbReference type="ARBA" id="ARBA00022832"/>
    </source>
</evidence>
<dbReference type="AlphaFoldDB" id="A0A137P5V2"/>
<reference evidence="11 12" key="1">
    <citation type="journal article" date="2015" name="Genome Biol. Evol.">
        <title>Phylogenomic analyses indicate that early fungi evolved digesting cell walls of algal ancestors of land plants.</title>
        <authorList>
            <person name="Chang Y."/>
            <person name="Wang S."/>
            <person name="Sekimoto S."/>
            <person name="Aerts A.L."/>
            <person name="Choi C."/>
            <person name="Clum A."/>
            <person name="LaButti K.M."/>
            <person name="Lindquist E.A."/>
            <person name="Yee Ngan C."/>
            <person name="Ohm R.A."/>
            <person name="Salamov A.A."/>
            <person name="Grigoriev I.V."/>
            <person name="Spatafora J.W."/>
            <person name="Berbee M.L."/>
        </authorList>
    </citation>
    <scope>NUCLEOTIDE SEQUENCE [LARGE SCALE GENOMIC DNA]</scope>
    <source>
        <strain evidence="11 12">NRRL 28638</strain>
    </source>
</reference>
<evidence type="ECO:0000256" key="9">
    <source>
        <dbReference type="ARBA" id="ARBA00023160"/>
    </source>
</evidence>
<keyword evidence="5 10" id="KW-0276">Fatty acid metabolism</keyword>
<dbReference type="GO" id="GO:0034625">
    <property type="term" value="P:fatty acid elongation, monounsaturated fatty acid"/>
    <property type="evidence" value="ECO:0007669"/>
    <property type="project" value="TreeGrafter"/>
</dbReference>
<comment type="subcellular location">
    <subcellularLocation>
        <location evidence="1">Membrane</location>
        <topology evidence="1">Multi-pass membrane protein</topology>
    </subcellularLocation>
</comment>
<feature type="transmembrane region" description="Helical" evidence="10">
    <location>
        <begin position="22"/>
        <end position="42"/>
    </location>
</feature>
<sequence>MSVVANPQDLLFSSWFPTFDHWKTPIATGLIYLVATSIWNQYNRKYATKTKPTAIFKFFVSIHNLALFAYSFITFINVAPVVYQSFATRPFLDAYCDAGQQVWNSTLYYWTWLFYLSKYYEIVDTMIILLKGNTTSLLQTYHHAGAIFTMWAGFSSHAFPIWIFVTFNSFIHSLMYLYYFLTTINIRPPGKKYLTYLQITQFLVGGSIALSYAVTNSCERTTGQHLAQIANCIYLVPLTYLFAQFAVKSYHRKFSASKTTDAKAKKSS</sequence>
<dbReference type="PANTHER" id="PTHR11157">
    <property type="entry name" value="FATTY ACID ACYL TRANSFERASE-RELATED"/>
    <property type="match status" value="1"/>
</dbReference>
<dbReference type="EC" id="2.3.1.-" evidence="10"/>
<evidence type="ECO:0000256" key="3">
    <source>
        <dbReference type="ARBA" id="ARBA00022679"/>
    </source>
</evidence>
<dbReference type="GO" id="GO:0019367">
    <property type="term" value="P:fatty acid elongation, saturated fatty acid"/>
    <property type="evidence" value="ECO:0007669"/>
    <property type="project" value="TreeGrafter"/>
</dbReference>
<accession>A0A137P5V2</accession>
<feature type="transmembrane region" description="Helical" evidence="10">
    <location>
        <begin position="54"/>
        <end position="76"/>
    </location>
</feature>
<keyword evidence="2 10" id="KW-0444">Lipid biosynthesis</keyword>
<feature type="transmembrane region" description="Helical" evidence="10">
    <location>
        <begin position="159"/>
        <end position="181"/>
    </location>
</feature>
<keyword evidence="9 10" id="KW-0275">Fatty acid biosynthesis</keyword>
<dbReference type="Pfam" id="PF01151">
    <property type="entry name" value="ELO"/>
    <property type="match status" value="1"/>
</dbReference>
<keyword evidence="8 10" id="KW-0472">Membrane</keyword>
<protein>
    <recommendedName>
        <fullName evidence="10">Elongation of fatty acids protein</fullName>
        <ecNumber evidence="10">2.3.1.-</ecNumber>
    </recommendedName>
</protein>
<evidence type="ECO:0000256" key="7">
    <source>
        <dbReference type="ARBA" id="ARBA00023098"/>
    </source>
</evidence>
<feature type="transmembrane region" description="Helical" evidence="10">
    <location>
        <begin position="226"/>
        <end position="247"/>
    </location>
</feature>
<gene>
    <name evidence="11" type="ORF">CONCODRAFT_78866</name>
</gene>
<comment type="catalytic activity">
    <reaction evidence="10">
        <text>an acyl-CoA + malonyl-CoA + H(+) = a 3-oxoacyl-CoA + CO2 + CoA</text>
        <dbReference type="Rhea" id="RHEA:50252"/>
        <dbReference type="ChEBI" id="CHEBI:15378"/>
        <dbReference type="ChEBI" id="CHEBI:16526"/>
        <dbReference type="ChEBI" id="CHEBI:57287"/>
        <dbReference type="ChEBI" id="CHEBI:57384"/>
        <dbReference type="ChEBI" id="CHEBI:58342"/>
        <dbReference type="ChEBI" id="CHEBI:90726"/>
    </reaction>
    <physiologicalReaction direction="left-to-right" evidence="10">
        <dbReference type="Rhea" id="RHEA:50253"/>
    </physiologicalReaction>
</comment>
<dbReference type="Proteomes" id="UP000070444">
    <property type="component" value="Unassembled WGS sequence"/>
</dbReference>
<dbReference type="InterPro" id="IPR002076">
    <property type="entry name" value="ELO_fam"/>
</dbReference>
<dbReference type="OMA" id="ITFINMA"/>
<keyword evidence="4 10" id="KW-0812">Transmembrane</keyword>
<dbReference type="GO" id="GO:0042761">
    <property type="term" value="P:very long-chain fatty acid biosynthetic process"/>
    <property type="evidence" value="ECO:0007669"/>
    <property type="project" value="TreeGrafter"/>
</dbReference>
<dbReference type="GO" id="GO:0005789">
    <property type="term" value="C:endoplasmic reticulum membrane"/>
    <property type="evidence" value="ECO:0007669"/>
    <property type="project" value="TreeGrafter"/>
</dbReference>